<keyword evidence="7" id="KW-0560">Oxidoreductase</keyword>
<dbReference type="Pfam" id="PF02373">
    <property type="entry name" value="JmjC"/>
    <property type="match status" value="1"/>
</dbReference>
<evidence type="ECO:0000256" key="8">
    <source>
        <dbReference type="ARBA" id="ARBA00023004"/>
    </source>
</evidence>
<dbReference type="GO" id="GO:0005634">
    <property type="term" value="C:nucleus"/>
    <property type="evidence" value="ECO:0007669"/>
    <property type="project" value="UniProtKB-SubCell"/>
</dbReference>
<dbReference type="SMART" id="SM00542">
    <property type="entry name" value="FYRC"/>
    <property type="match status" value="1"/>
</dbReference>
<evidence type="ECO:0000313" key="18">
    <source>
        <dbReference type="Proteomes" id="UP000595140"/>
    </source>
</evidence>
<dbReference type="SMART" id="SM00558">
    <property type="entry name" value="JmjC"/>
    <property type="match status" value="1"/>
</dbReference>
<dbReference type="PROSITE" id="PS51542">
    <property type="entry name" value="FYRN"/>
    <property type="match status" value="1"/>
</dbReference>
<dbReference type="GO" id="GO:0045814">
    <property type="term" value="P:negative regulation of gene expression, epigenetic"/>
    <property type="evidence" value="ECO:0007669"/>
    <property type="project" value="UniProtKB-ARBA"/>
</dbReference>
<feature type="compositionally biased region" description="Polar residues" evidence="15">
    <location>
        <begin position="389"/>
        <end position="410"/>
    </location>
</feature>
<dbReference type="InterPro" id="IPR003889">
    <property type="entry name" value="FYrich_C"/>
</dbReference>
<dbReference type="AlphaFoldDB" id="A0A484LVS5"/>
<keyword evidence="9" id="KW-0805">Transcription regulation</keyword>
<dbReference type="GO" id="GO:0048731">
    <property type="term" value="P:system development"/>
    <property type="evidence" value="ECO:0007669"/>
    <property type="project" value="UniProtKB-ARBA"/>
</dbReference>
<evidence type="ECO:0000256" key="12">
    <source>
        <dbReference type="ARBA" id="ARBA00050619"/>
    </source>
</evidence>
<dbReference type="InterPro" id="IPR003347">
    <property type="entry name" value="JmjC_dom"/>
</dbReference>
<dbReference type="Proteomes" id="UP000595140">
    <property type="component" value="Unassembled WGS sequence"/>
</dbReference>
<name>A0A484LVS5_9ASTE</name>
<dbReference type="PROSITE" id="PS51543">
    <property type="entry name" value="FYRC"/>
    <property type="match status" value="1"/>
</dbReference>
<dbReference type="Gene3D" id="3.30.160.360">
    <property type="match status" value="1"/>
</dbReference>
<dbReference type="PANTHER" id="PTHR10694">
    <property type="entry name" value="LYSINE-SPECIFIC DEMETHYLASE"/>
    <property type="match status" value="1"/>
</dbReference>
<evidence type="ECO:0000256" key="5">
    <source>
        <dbReference type="ARBA" id="ARBA00022853"/>
    </source>
</evidence>
<dbReference type="SMART" id="SM00541">
    <property type="entry name" value="FYRN"/>
    <property type="match status" value="1"/>
</dbReference>
<feature type="region of interest" description="Disordered" evidence="15">
    <location>
        <begin position="347"/>
        <end position="410"/>
    </location>
</feature>
<keyword evidence="8" id="KW-0408">Iron</keyword>
<dbReference type="OrthoDB" id="1678912at2759"/>
<dbReference type="SUPFAM" id="SSF51197">
    <property type="entry name" value="Clavaminate synthase-like"/>
    <property type="match status" value="1"/>
</dbReference>
<dbReference type="GO" id="GO:0046872">
    <property type="term" value="F:metal ion binding"/>
    <property type="evidence" value="ECO:0007669"/>
    <property type="project" value="UniProtKB-KW"/>
</dbReference>
<evidence type="ECO:0000256" key="3">
    <source>
        <dbReference type="ARBA" id="ARBA00006801"/>
    </source>
</evidence>
<evidence type="ECO:0000256" key="7">
    <source>
        <dbReference type="ARBA" id="ARBA00023002"/>
    </source>
</evidence>
<dbReference type="Pfam" id="PF05965">
    <property type="entry name" value="FYRC"/>
    <property type="match status" value="1"/>
</dbReference>
<dbReference type="GO" id="GO:0000785">
    <property type="term" value="C:chromatin"/>
    <property type="evidence" value="ECO:0007669"/>
    <property type="project" value="TreeGrafter"/>
</dbReference>
<dbReference type="Pfam" id="PF02928">
    <property type="entry name" value="zf-C5HC2"/>
    <property type="match status" value="1"/>
</dbReference>
<evidence type="ECO:0000256" key="15">
    <source>
        <dbReference type="SAM" id="MobiDB-lite"/>
    </source>
</evidence>
<dbReference type="InterPro" id="IPR004198">
    <property type="entry name" value="Znf_C5HC2"/>
</dbReference>
<feature type="domain" description="JmjC" evidence="16">
    <location>
        <begin position="2"/>
        <end position="168"/>
    </location>
</feature>
<comment type="cofactor">
    <cofactor evidence="1">
        <name>Fe(2+)</name>
        <dbReference type="ChEBI" id="CHEBI:29033"/>
    </cofactor>
</comment>
<dbReference type="Pfam" id="PF05964">
    <property type="entry name" value="FYRN"/>
    <property type="match status" value="1"/>
</dbReference>
<sequence>MKYIKSGWNLNNFPKLPGSVLSYESSDISGVLVPWLYVGMCFSSFCWHVEDHHLYSLNYMHMGSPKLWYGVPGADALKLEAAMKKHLPSLFDEQPDLLHKLVTQLSPSILKSEGVPVYRCVQNSGEFVLTFPRAYHAGFNCGFNCAEAVNVAPMDWLPHGQNAIEIYSGQKRRTSISHDKLLLGAARDAVRAQWELSLLRKNTSANLRWRDVCGKDGVLSHVLKNGCGGNLLAVPQTLKMESTFDATCERECSICFFDLHLSAAGCHNCSPKKYACLNHAKQLCSCPDASRFFLFRYDITELNLLVEALVRKLSSIYRWARQDLGLSMSSYLNNKELTKPVNQIQVDHTSEKCPSNKTVSTESKPRVRASVPGDDDDVIVLSDDENEETGTTVVGNSQGGTSCALESSEGSHSAEKVGVDVKSRSMDFAQASLHPQVNADGCFRKKGPRIAKVVRKMNCNVEVLDYGVIHPGKLWCDVRAIYPKGFRSRTRYINVLDPTSTCNYVSEILDAGHYGPLFMVSLENCPSEVFIQLSAGKCWEMVLERLNRQIATLCKMGKINLPPLQPPGSFDGLEMFGLSSPTIVQAIQDMDHDRACLEYWNSRPSEEIQQGSAVFGPLGTTRNQNQEMRVVDHYLVSLRRPATKNLKHYTVYYKAIPHQPIEA</sequence>
<keyword evidence="4" id="KW-0479">Metal-binding</keyword>
<keyword evidence="6" id="KW-0223">Dioxygenase</keyword>
<comment type="catalytic activity">
    <reaction evidence="12">
        <text>N(6),N(6)-dimethyl-L-lysyl(4)-[histone H3] + 2-oxoglutarate + O2 = N(6)-methyl-L-lysyl(4)-[histone H3] + formaldehyde + succinate + CO2</text>
        <dbReference type="Rhea" id="RHEA:60216"/>
        <dbReference type="Rhea" id="RHEA-COMP:15540"/>
        <dbReference type="Rhea" id="RHEA-COMP:15543"/>
        <dbReference type="ChEBI" id="CHEBI:15379"/>
        <dbReference type="ChEBI" id="CHEBI:16526"/>
        <dbReference type="ChEBI" id="CHEBI:16810"/>
        <dbReference type="ChEBI" id="CHEBI:16842"/>
        <dbReference type="ChEBI" id="CHEBI:30031"/>
        <dbReference type="ChEBI" id="CHEBI:61929"/>
        <dbReference type="ChEBI" id="CHEBI:61976"/>
    </reaction>
    <physiologicalReaction direction="left-to-right" evidence="12">
        <dbReference type="Rhea" id="RHEA:60217"/>
    </physiologicalReaction>
</comment>
<keyword evidence="18" id="KW-1185">Reference proteome</keyword>
<evidence type="ECO:0000256" key="10">
    <source>
        <dbReference type="ARBA" id="ARBA00023163"/>
    </source>
</evidence>
<dbReference type="InterPro" id="IPR003888">
    <property type="entry name" value="FYrich_N"/>
</dbReference>
<evidence type="ECO:0000313" key="17">
    <source>
        <dbReference type="EMBL" id="VFQ80319.1"/>
    </source>
</evidence>
<dbReference type="GO" id="GO:0051093">
    <property type="term" value="P:negative regulation of developmental process"/>
    <property type="evidence" value="ECO:0007669"/>
    <property type="project" value="UniProtKB-ARBA"/>
</dbReference>
<feature type="compositionally biased region" description="Polar residues" evidence="15">
    <location>
        <begin position="347"/>
        <end position="362"/>
    </location>
</feature>
<evidence type="ECO:0000256" key="1">
    <source>
        <dbReference type="ARBA" id="ARBA00001954"/>
    </source>
</evidence>
<gene>
    <name evidence="17" type="ORF">CCAM_LOCUS22095</name>
</gene>
<dbReference type="GO" id="GO:0034647">
    <property type="term" value="F:histone H3K4me/H3K4me2/H3K4me3 demethylase activity"/>
    <property type="evidence" value="ECO:0007669"/>
    <property type="project" value="TreeGrafter"/>
</dbReference>
<comment type="catalytic activity">
    <reaction evidence="14">
        <text>N(6),N(6),N(6)-trimethyl-L-lysyl(4)-[histone H3] + 2-oxoglutarate + O2 = N(6),N(6)-dimethyl-L-lysyl(4)-[histone H3] + formaldehyde + succinate + CO2</text>
        <dbReference type="Rhea" id="RHEA:60212"/>
        <dbReference type="Rhea" id="RHEA-COMP:15537"/>
        <dbReference type="Rhea" id="RHEA-COMP:15540"/>
        <dbReference type="ChEBI" id="CHEBI:15379"/>
        <dbReference type="ChEBI" id="CHEBI:16526"/>
        <dbReference type="ChEBI" id="CHEBI:16810"/>
        <dbReference type="ChEBI" id="CHEBI:16842"/>
        <dbReference type="ChEBI" id="CHEBI:30031"/>
        <dbReference type="ChEBI" id="CHEBI:61961"/>
        <dbReference type="ChEBI" id="CHEBI:61976"/>
    </reaction>
    <physiologicalReaction direction="left-to-right" evidence="14">
        <dbReference type="Rhea" id="RHEA:60213"/>
    </physiologicalReaction>
</comment>
<evidence type="ECO:0000256" key="6">
    <source>
        <dbReference type="ARBA" id="ARBA00022964"/>
    </source>
</evidence>
<evidence type="ECO:0000256" key="4">
    <source>
        <dbReference type="ARBA" id="ARBA00022723"/>
    </source>
</evidence>
<keyword evidence="5" id="KW-0156">Chromatin regulator</keyword>
<comment type="catalytic activity">
    <reaction evidence="13">
        <text>N(6)-methyl-L-lysyl(4)-[histone H3] + 2-oxoglutarate + O2 = L-lysyl(4)-[histone H3] + formaldehyde + succinate + CO2</text>
        <dbReference type="Rhea" id="RHEA:60220"/>
        <dbReference type="Rhea" id="RHEA-COMP:15543"/>
        <dbReference type="Rhea" id="RHEA-COMP:15547"/>
        <dbReference type="ChEBI" id="CHEBI:15379"/>
        <dbReference type="ChEBI" id="CHEBI:16526"/>
        <dbReference type="ChEBI" id="CHEBI:16810"/>
        <dbReference type="ChEBI" id="CHEBI:16842"/>
        <dbReference type="ChEBI" id="CHEBI:29969"/>
        <dbReference type="ChEBI" id="CHEBI:30031"/>
        <dbReference type="ChEBI" id="CHEBI:61929"/>
    </reaction>
    <physiologicalReaction direction="left-to-right" evidence="13">
        <dbReference type="Rhea" id="RHEA:60221"/>
    </physiologicalReaction>
</comment>
<organism evidence="17 18">
    <name type="scientific">Cuscuta campestris</name>
    <dbReference type="NCBI Taxonomy" id="132261"/>
    <lineage>
        <taxon>Eukaryota</taxon>
        <taxon>Viridiplantae</taxon>
        <taxon>Streptophyta</taxon>
        <taxon>Embryophyta</taxon>
        <taxon>Tracheophyta</taxon>
        <taxon>Spermatophyta</taxon>
        <taxon>Magnoliopsida</taxon>
        <taxon>eudicotyledons</taxon>
        <taxon>Gunneridae</taxon>
        <taxon>Pentapetalae</taxon>
        <taxon>asterids</taxon>
        <taxon>lamiids</taxon>
        <taxon>Solanales</taxon>
        <taxon>Convolvulaceae</taxon>
        <taxon>Cuscuteae</taxon>
        <taxon>Cuscuta</taxon>
        <taxon>Cuscuta subgen. Grammica</taxon>
        <taxon>Cuscuta sect. Cleistogrammica</taxon>
    </lineage>
</organism>
<dbReference type="EMBL" id="OOIL02002122">
    <property type="protein sequence ID" value="VFQ80319.1"/>
    <property type="molecule type" value="Genomic_DNA"/>
</dbReference>
<evidence type="ECO:0000256" key="11">
    <source>
        <dbReference type="ARBA" id="ARBA00023242"/>
    </source>
</evidence>
<comment type="subcellular location">
    <subcellularLocation>
        <location evidence="2">Nucleus</location>
    </subcellularLocation>
</comment>
<dbReference type="FunFam" id="3.30.160.360:FF:000005">
    <property type="entry name" value="Putative lysine-specific demethylase JMJ16"/>
    <property type="match status" value="1"/>
</dbReference>
<protein>
    <recommendedName>
        <fullName evidence="16">JmjC domain-containing protein</fullName>
    </recommendedName>
</protein>
<evidence type="ECO:0000256" key="9">
    <source>
        <dbReference type="ARBA" id="ARBA00023015"/>
    </source>
</evidence>
<evidence type="ECO:0000256" key="2">
    <source>
        <dbReference type="ARBA" id="ARBA00004123"/>
    </source>
</evidence>
<comment type="similarity">
    <text evidence="3">Belongs to the JARID1 histone demethylase family.</text>
</comment>
<proteinExistence type="inferred from homology"/>
<evidence type="ECO:0000256" key="14">
    <source>
        <dbReference type="ARBA" id="ARBA00051640"/>
    </source>
</evidence>
<evidence type="ECO:0000256" key="13">
    <source>
        <dbReference type="ARBA" id="ARBA00050935"/>
    </source>
</evidence>
<reference evidence="17 18" key="1">
    <citation type="submission" date="2018-04" db="EMBL/GenBank/DDBJ databases">
        <authorList>
            <person name="Vogel A."/>
        </authorList>
    </citation>
    <scope>NUCLEOTIDE SEQUENCE [LARGE SCALE GENOMIC DNA]</scope>
</reference>
<accession>A0A484LVS5</accession>
<keyword evidence="10" id="KW-0804">Transcription</keyword>
<dbReference type="Gene3D" id="2.60.120.650">
    <property type="entry name" value="Cupin"/>
    <property type="match status" value="1"/>
</dbReference>
<evidence type="ECO:0000259" key="16">
    <source>
        <dbReference type="PROSITE" id="PS51184"/>
    </source>
</evidence>
<keyword evidence="11" id="KW-0539">Nucleus</keyword>
<feature type="compositionally biased region" description="Acidic residues" evidence="15">
    <location>
        <begin position="373"/>
        <end position="388"/>
    </location>
</feature>
<dbReference type="PANTHER" id="PTHR10694:SF113">
    <property type="entry name" value="PROTEIN JUMONJI"/>
    <property type="match status" value="1"/>
</dbReference>
<dbReference type="PROSITE" id="PS51184">
    <property type="entry name" value="JMJC"/>
    <property type="match status" value="1"/>
</dbReference>